<comment type="caution">
    <text evidence="3">The sequence shown here is derived from an EMBL/GenBank/DDBJ whole genome shotgun (WGS) entry which is preliminary data.</text>
</comment>
<feature type="compositionally biased region" description="Acidic residues" evidence="1">
    <location>
        <begin position="93"/>
        <end position="113"/>
    </location>
</feature>
<evidence type="ECO:0000256" key="2">
    <source>
        <dbReference type="SAM" id="Phobius"/>
    </source>
</evidence>
<feature type="transmembrane region" description="Helical" evidence="2">
    <location>
        <begin position="50"/>
        <end position="71"/>
    </location>
</feature>
<dbReference type="Proteomes" id="UP000261257">
    <property type="component" value="Unassembled WGS sequence"/>
</dbReference>
<sequence>MEGCQDEICSGSPFLIERRMKMDINKIKKIAVIFLGCTAGSVLIQLAAPMILAAIISAASFAIPFLLYHLVVEKGWRIRLVTAKQDKQREDTAADEYTGETGSGDEAEDESPAPEERADNIPAEREDAVAIWYSSKGKNQLNRIIASLHSRGIYECWIRKDGICNFRSDRGYRRAGIFHDYPGTSAAMIAKLLRNEGLNAVDQGKYLYIAWAEE</sequence>
<gene>
    <name evidence="3" type="ORF">DXC39_30095</name>
</gene>
<keyword evidence="2" id="KW-1133">Transmembrane helix</keyword>
<reference evidence="3 4" key="1">
    <citation type="submission" date="2018-08" db="EMBL/GenBank/DDBJ databases">
        <title>A genome reference for cultivated species of the human gut microbiota.</title>
        <authorList>
            <person name="Zou Y."/>
            <person name="Xue W."/>
            <person name="Luo G."/>
        </authorList>
    </citation>
    <scope>NUCLEOTIDE SEQUENCE [LARGE SCALE GENOMIC DNA]</scope>
    <source>
        <strain evidence="3 4">TF05-11AC</strain>
    </source>
</reference>
<feature type="region of interest" description="Disordered" evidence="1">
    <location>
        <begin position="89"/>
        <end position="120"/>
    </location>
</feature>
<evidence type="ECO:0000256" key="1">
    <source>
        <dbReference type="SAM" id="MobiDB-lite"/>
    </source>
</evidence>
<dbReference type="EMBL" id="QSSQ01000055">
    <property type="protein sequence ID" value="RGL94121.1"/>
    <property type="molecule type" value="Genomic_DNA"/>
</dbReference>
<keyword evidence="2" id="KW-0472">Membrane</keyword>
<name>A0A3E4TSD2_9FIRM</name>
<accession>A0A3E4TSD2</accession>
<keyword evidence="2" id="KW-0812">Transmembrane</keyword>
<organism evidence="3 4">
    <name type="scientific">Hungatella hathewayi</name>
    <dbReference type="NCBI Taxonomy" id="154046"/>
    <lineage>
        <taxon>Bacteria</taxon>
        <taxon>Bacillati</taxon>
        <taxon>Bacillota</taxon>
        <taxon>Clostridia</taxon>
        <taxon>Lachnospirales</taxon>
        <taxon>Lachnospiraceae</taxon>
        <taxon>Hungatella</taxon>
    </lineage>
</organism>
<evidence type="ECO:0000313" key="4">
    <source>
        <dbReference type="Proteomes" id="UP000261257"/>
    </source>
</evidence>
<evidence type="ECO:0000313" key="3">
    <source>
        <dbReference type="EMBL" id="RGL94121.1"/>
    </source>
</evidence>
<dbReference type="AlphaFoldDB" id="A0A3E4TSD2"/>
<protein>
    <submittedName>
        <fullName evidence="3">Uncharacterized protein</fullName>
    </submittedName>
</protein>
<feature type="transmembrane region" description="Helical" evidence="2">
    <location>
        <begin position="27"/>
        <end position="44"/>
    </location>
</feature>
<proteinExistence type="predicted"/>